<dbReference type="AlphaFoldDB" id="A0A1G1Y7N1"/>
<reference evidence="4 5" key="1">
    <citation type="journal article" date="2016" name="Nat. Commun.">
        <title>Thousands of microbial genomes shed light on interconnected biogeochemical processes in an aquifer system.</title>
        <authorList>
            <person name="Anantharaman K."/>
            <person name="Brown C.T."/>
            <person name="Hug L.A."/>
            <person name="Sharon I."/>
            <person name="Castelle C.J."/>
            <person name="Probst A.J."/>
            <person name="Thomas B.C."/>
            <person name="Singh A."/>
            <person name="Wilkins M.J."/>
            <person name="Karaoz U."/>
            <person name="Brodie E.L."/>
            <person name="Williams K.H."/>
            <person name="Hubbard S.S."/>
            <person name="Banfield J.F."/>
        </authorList>
    </citation>
    <scope>NUCLEOTIDE SEQUENCE [LARGE SCALE GENOMIC DNA]</scope>
</reference>
<dbReference type="PANTHER" id="PTHR11527">
    <property type="entry name" value="HEAT-SHOCK PROTEIN 20 FAMILY MEMBER"/>
    <property type="match status" value="1"/>
</dbReference>
<dbReference type="Gene3D" id="2.60.40.790">
    <property type="match status" value="1"/>
</dbReference>
<gene>
    <name evidence="4" type="ORF">A3J62_04190</name>
</gene>
<evidence type="ECO:0000259" key="3">
    <source>
        <dbReference type="PROSITE" id="PS01031"/>
    </source>
</evidence>
<dbReference type="Proteomes" id="UP000178747">
    <property type="component" value="Unassembled WGS sequence"/>
</dbReference>
<evidence type="ECO:0000313" key="5">
    <source>
        <dbReference type="Proteomes" id="UP000178747"/>
    </source>
</evidence>
<dbReference type="PROSITE" id="PS01031">
    <property type="entry name" value="SHSP"/>
    <property type="match status" value="1"/>
</dbReference>
<evidence type="ECO:0000256" key="1">
    <source>
        <dbReference type="PROSITE-ProRule" id="PRU00285"/>
    </source>
</evidence>
<proteinExistence type="inferred from homology"/>
<comment type="caution">
    <text evidence="4">The sequence shown here is derived from an EMBL/GenBank/DDBJ whole genome shotgun (WGS) entry which is preliminary data.</text>
</comment>
<protein>
    <recommendedName>
        <fullName evidence="3">SHSP domain-containing protein</fullName>
    </recommendedName>
</protein>
<feature type="domain" description="SHSP" evidence="3">
    <location>
        <begin position="21"/>
        <end position="133"/>
    </location>
</feature>
<evidence type="ECO:0000256" key="2">
    <source>
        <dbReference type="RuleBase" id="RU003616"/>
    </source>
</evidence>
<organism evidence="4 5">
    <name type="scientific">Candidatus Buchananbacteria bacterium RIFCSPHIGHO2_02_FULL_38_8</name>
    <dbReference type="NCBI Taxonomy" id="1797538"/>
    <lineage>
        <taxon>Bacteria</taxon>
        <taxon>Candidatus Buchananiibacteriota</taxon>
    </lineage>
</organism>
<sequence>MAIIKWTPFLEPFEEMERFIEEGRGFSPAIDVYETKDDVVVEAPLAGVKPEEVEVSIENDVLTIKGGSKKESEVDEKNYYRKEVRSGSFFRSVALPAHVLGDQAKAESSEGMLKITIPKAPEAKPKTIKVNVKK</sequence>
<dbReference type="SUPFAM" id="SSF49764">
    <property type="entry name" value="HSP20-like chaperones"/>
    <property type="match status" value="1"/>
</dbReference>
<accession>A0A1G1Y7N1</accession>
<dbReference type="CDD" id="cd06464">
    <property type="entry name" value="ACD_sHsps-like"/>
    <property type="match status" value="1"/>
</dbReference>
<name>A0A1G1Y7N1_9BACT</name>
<evidence type="ECO:0000313" key="4">
    <source>
        <dbReference type="EMBL" id="OGY47577.1"/>
    </source>
</evidence>
<dbReference type="EMBL" id="MHIH01000024">
    <property type="protein sequence ID" value="OGY47577.1"/>
    <property type="molecule type" value="Genomic_DNA"/>
</dbReference>
<dbReference type="InterPro" id="IPR008978">
    <property type="entry name" value="HSP20-like_chaperone"/>
</dbReference>
<dbReference type="InterPro" id="IPR002068">
    <property type="entry name" value="A-crystallin/Hsp20_dom"/>
</dbReference>
<dbReference type="Pfam" id="PF00011">
    <property type="entry name" value="HSP20"/>
    <property type="match status" value="1"/>
</dbReference>
<dbReference type="InterPro" id="IPR031107">
    <property type="entry name" value="Small_HSP"/>
</dbReference>
<comment type="similarity">
    <text evidence="1 2">Belongs to the small heat shock protein (HSP20) family.</text>
</comment>